<comment type="caution">
    <text evidence="1">The sequence shown here is derived from an EMBL/GenBank/DDBJ whole genome shotgun (WGS) entry which is preliminary data.</text>
</comment>
<sequence>METHQLYYQLLIDYFSAGGEPIKASQYIELPSIIEPGSVAEAIEVLKGLIEADAIRNWEKEVVGLLNHYNFTSAEREEVKKALELWSTEKVRAVYLKTSKGSTTKKS</sequence>
<dbReference type="EMBL" id="JAAHFQ010000206">
    <property type="protein sequence ID" value="NER28384.1"/>
    <property type="molecule type" value="Genomic_DNA"/>
</dbReference>
<organism evidence="1">
    <name type="scientific">Symploca sp. SIO1C4</name>
    <dbReference type="NCBI Taxonomy" id="2607765"/>
    <lineage>
        <taxon>Bacteria</taxon>
        <taxon>Bacillati</taxon>
        <taxon>Cyanobacteriota</taxon>
        <taxon>Cyanophyceae</taxon>
        <taxon>Coleofasciculales</taxon>
        <taxon>Coleofasciculaceae</taxon>
        <taxon>Symploca</taxon>
    </lineage>
</organism>
<protein>
    <submittedName>
        <fullName evidence="1">Uncharacterized protein</fullName>
    </submittedName>
</protein>
<dbReference type="AlphaFoldDB" id="A0A6B3NE25"/>
<accession>A0A6B3NE25</accession>
<reference evidence="1" key="1">
    <citation type="submission" date="2019-11" db="EMBL/GenBank/DDBJ databases">
        <title>Genomic insights into an expanded diversity of filamentous marine cyanobacteria reveals the extraordinary biosynthetic potential of Moorea and Okeania.</title>
        <authorList>
            <person name="Ferreira Leao T."/>
            <person name="Wang M."/>
            <person name="Moss N."/>
            <person name="Da Silva R."/>
            <person name="Sanders J."/>
            <person name="Nurk S."/>
            <person name="Gurevich A."/>
            <person name="Humphrey G."/>
            <person name="Reher R."/>
            <person name="Zhu Q."/>
            <person name="Belda-Ferre P."/>
            <person name="Glukhov E."/>
            <person name="Rex R."/>
            <person name="Dorrestein P.C."/>
            <person name="Knight R."/>
            <person name="Pevzner P."/>
            <person name="Gerwick W.H."/>
            <person name="Gerwick L."/>
        </authorList>
    </citation>
    <scope>NUCLEOTIDE SEQUENCE</scope>
    <source>
        <strain evidence="1">SIO1C4</strain>
    </source>
</reference>
<proteinExistence type="predicted"/>
<gene>
    <name evidence="1" type="ORF">F6J89_12305</name>
</gene>
<name>A0A6B3NE25_9CYAN</name>
<evidence type="ECO:0000313" key="1">
    <source>
        <dbReference type="EMBL" id="NER28384.1"/>
    </source>
</evidence>